<dbReference type="PROSITE" id="PS00624">
    <property type="entry name" value="GMC_OXRED_2"/>
    <property type="match status" value="1"/>
</dbReference>
<dbReference type="EMBL" id="JAEVFJ010000006">
    <property type="protein sequence ID" value="KAH8103817.1"/>
    <property type="molecule type" value="Genomic_DNA"/>
</dbReference>
<dbReference type="Pfam" id="PF05199">
    <property type="entry name" value="GMC_oxred_C"/>
    <property type="match status" value="1"/>
</dbReference>
<keyword evidence="3" id="KW-0285">Flavoprotein</keyword>
<evidence type="ECO:0000256" key="3">
    <source>
        <dbReference type="PIRSR" id="PIRSR000137-2"/>
    </source>
</evidence>
<comment type="cofactor">
    <cofactor evidence="1 3">
        <name>FAD</name>
        <dbReference type="ChEBI" id="CHEBI:57692"/>
    </cofactor>
</comment>
<dbReference type="Gene3D" id="3.30.560.10">
    <property type="entry name" value="Glucose Oxidase, domain 3"/>
    <property type="match status" value="1"/>
</dbReference>
<dbReference type="PANTHER" id="PTHR11552">
    <property type="entry name" value="GLUCOSE-METHANOL-CHOLINE GMC OXIDOREDUCTASE"/>
    <property type="match status" value="1"/>
</dbReference>
<reference evidence="5" key="1">
    <citation type="journal article" date="2021" name="New Phytol.">
        <title>Evolutionary innovations through gain and loss of genes in the ectomycorrhizal Boletales.</title>
        <authorList>
            <person name="Wu G."/>
            <person name="Miyauchi S."/>
            <person name="Morin E."/>
            <person name="Kuo A."/>
            <person name="Drula E."/>
            <person name="Varga T."/>
            <person name="Kohler A."/>
            <person name="Feng B."/>
            <person name="Cao Y."/>
            <person name="Lipzen A."/>
            <person name="Daum C."/>
            <person name="Hundley H."/>
            <person name="Pangilinan J."/>
            <person name="Johnson J."/>
            <person name="Barry K."/>
            <person name="LaButti K."/>
            <person name="Ng V."/>
            <person name="Ahrendt S."/>
            <person name="Min B."/>
            <person name="Choi I.G."/>
            <person name="Park H."/>
            <person name="Plett J.M."/>
            <person name="Magnuson J."/>
            <person name="Spatafora J.W."/>
            <person name="Nagy L.G."/>
            <person name="Henrissat B."/>
            <person name="Grigoriev I.V."/>
            <person name="Yang Z.L."/>
            <person name="Xu J."/>
            <person name="Martin F.M."/>
        </authorList>
    </citation>
    <scope>NUCLEOTIDE SEQUENCE</scope>
    <source>
        <strain evidence="5">KKN 215</strain>
    </source>
</reference>
<dbReference type="PIRSF" id="PIRSF000137">
    <property type="entry name" value="Alcohol_oxidase"/>
    <property type="match status" value="1"/>
</dbReference>
<dbReference type="PANTHER" id="PTHR11552:SF78">
    <property type="entry name" value="GLUCOSE-METHANOL-CHOLINE OXIDOREDUCTASE N-TERMINAL DOMAIN-CONTAINING PROTEIN"/>
    <property type="match status" value="1"/>
</dbReference>
<feature type="binding site" evidence="3">
    <location>
        <begin position="535"/>
        <end position="536"/>
    </location>
    <ligand>
        <name>FAD</name>
        <dbReference type="ChEBI" id="CHEBI:57692"/>
    </ligand>
</feature>
<dbReference type="OrthoDB" id="269227at2759"/>
<dbReference type="SUPFAM" id="SSF51905">
    <property type="entry name" value="FAD/NAD(P)-binding domain"/>
    <property type="match status" value="1"/>
</dbReference>
<keyword evidence="6" id="KW-1185">Reference proteome</keyword>
<dbReference type="AlphaFoldDB" id="A0A8K0XSL8"/>
<evidence type="ECO:0000256" key="1">
    <source>
        <dbReference type="ARBA" id="ARBA00001974"/>
    </source>
</evidence>
<dbReference type="SUPFAM" id="SSF54373">
    <property type="entry name" value="FAD-linked reductases, C-terminal domain"/>
    <property type="match status" value="1"/>
</dbReference>
<dbReference type="GO" id="GO:0050660">
    <property type="term" value="F:flavin adenine dinucleotide binding"/>
    <property type="evidence" value="ECO:0007669"/>
    <property type="project" value="InterPro"/>
</dbReference>
<dbReference type="InterPro" id="IPR007867">
    <property type="entry name" value="GMC_OxRtase_C"/>
</dbReference>
<evidence type="ECO:0000256" key="2">
    <source>
        <dbReference type="ARBA" id="ARBA00010790"/>
    </source>
</evidence>
<accession>A0A8K0XSL8</accession>
<evidence type="ECO:0000259" key="4">
    <source>
        <dbReference type="PROSITE" id="PS00624"/>
    </source>
</evidence>
<comment type="similarity">
    <text evidence="2">Belongs to the GMC oxidoreductase family.</text>
</comment>
<protein>
    <submittedName>
        <fullName evidence="5">Alcohol oxidase-like protein</fullName>
    </submittedName>
</protein>
<comment type="caution">
    <text evidence="5">The sequence shown here is derived from an EMBL/GenBank/DDBJ whole genome shotgun (WGS) entry which is preliminary data.</text>
</comment>
<gene>
    <name evidence="5" type="ORF">BXZ70DRAFT_1005381</name>
</gene>
<dbReference type="InterPro" id="IPR012132">
    <property type="entry name" value="GMC_OxRdtase"/>
</dbReference>
<dbReference type="InterPro" id="IPR036188">
    <property type="entry name" value="FAD/NAD-bd_sf"/>
</dbReference>
<name>A0A8K0XSL8_9AGAR</name>
<dbReference type="Proteomes" id="UP000813824">
    <property type="component" value="Unassembled WGS sequence"/>
</dbReference>
<evidence type="ECO:0000313" key="5">
    <source>
        <dbReference type="EMBL" id="KAH8103817.1"/>
    </source>
</evidence>
<dbReference type="InterPro" id="IPR000172">
    <property type="entry name" value="GMC_OxRdtase_N"/>
</dbReference>
<evidence type="ECO:0000313" key="6">
    <source>
        <dbReference type="Proteomes" id="UP000813824"/>
    </source>
</evidence>
<organism evidence="5 6">
    <name type="scientific">Cristinia sonorae</name>
    <dbReference type="NCBI Taxonomy" id="1940300"/>
    <lineage>
        <taxon>Eukaryota</taxon>
        <taxon>Fungi</taxon>
        <taxon>Dikarya</taxon>
        <taxon>Basidiomycota</taxon>
        <taxon>Agaricomycotina</taxon>
        <taxon>Agaricomycetes</taxon>
        <taxon>Agaricomycetidae</taxon>
        <taxon>Agaricales</taxon>
        <taxon>Pleurotineae</taxon>
        <taxon>Stephanosporaceae</taxon>
        <taxon>Cristinia</taxon>
    </lineage>
</organism>
<feature type="domain" description="Glucose-methanol-choline oxidoreductase N-terminal" evidence="4">
    <location>
        <begin position="275"/>
        <end position="289"/>
    </location>
</feature>
<dbReference type="GO" id="GO:0016614">
    <property type="term" value="F:oxidoreductase activity, acting on CH-OH group of donors"/>
    <property type="evidence" value="ECO:0007669"/>
    <property type="project" value="InterPro"/>
</dbReference>
<dbReference type="Gene3D" id="3.50.50.60">
    <property type="entry name" value="FAD/NAD(P)-binding domain"/>
    <property type="match status" value="1"/>
</dbReference>
<sequence>MASETEFDIIFAGGGAAACVTAGRLAAADPSLRILIVEAGPHTQEDPAHVQPARYLSHLVPGSKTVKFLVSNPSPHLGGRPAIVPAGQCIGGGSSVNFVMYNRGVPSEYDAWETQFENPGWGSKDIVPLLAKSETYEIDPLIKTRGSTGPLKVSLGGYFPKLAQDFLDTASAYDKDRKVVLDSSDPSTVNSYGRWPKWIGAKTGHRSDVAHHYIYPEQEKNKNLRIVTGYYVKRVIVENERAVGIEYTPSPQFHPDASPKLLTAHASKLVVVAGGSLGSPLILERSGIGAASLLEKHGIKKVVDLPGVGERYQDHQLLAPLFHASEDSGTLDEFMRGEPSVIEKWGAQWIKDGSGMVATNGIDVGIKYRPTEDEVLSIGPAFQQTWRDHFANYPDRSVVWMGLGSFCFGGIPAAPKGPYFTVGLFLNHPSSVGHIHITSGDDATAAPDFHPGYLEHEEDFELLVYAYKRARELARRMAGYRGDFSGNQPQFAKDSKAAISEESKPVAADAPDLVYSKEDDEAIREWIRKTVSTTWHALGTCAMMPREKGGVVDHKLNVYGVKGLKVADLSIAPRNVGANTYSTACAIGEKAAIIIAEELGISGV</sequence>
<proteinExistence type="inferred from homology"/>
<keyword evidence="3" id="KW-0274">FAD</keyword>
<dbReference type="Pfam" id="PF00732">
    <property type="entry name" value="GMC_oxred_N"/>
    <property type="match status" value="1"/>
</dbReference>
<feature type="binding site" evidence="3">
    <location>
        <position position="232"/>
    </location>
    <ligand>
        <name>FAD</name>
        <dbReference type="ChEBI" id="CHEBI:57692"/>
    </ligand>
</feature>